<keyword evidence="4" id="KW-1185">Reference proteome</keyword>
<dbReference type="Pfam" id="PF07885">
    <property type="entry name" value="Ion_trans_2"/>
    <property type="match status" value="1"/>
</dbReference>
<dbReference type="GO" id="GO:0016020">
    <property type="term" value="C:membrane"/>
    <property type="evidence" value="ECO:0007669"/>
    <property type="project" value="InterPro"/>
</dbReference>
<feature type="transmembrane region" description="Helical" evidence="1">
    <location>
        <begin position="205"/>
        <end position="224"/>
    </location>
</feature>
<gene>
    <name evidence="3" type="ORF">SteCoe_30062</name>
</gene>
<accession>A0A1R2B4J4</accession>
<dbReference type="Gene3D" id="1.10.287.70">
    <property type="match status" value="1"/>
</dbReference>
<comment type="caution">
    <text evidence="3">The sequence shown here is derived from an EMBL/GenBank/DDBJ whole genome shotgun (WGS) entry which is preliminary data.</text>
</comment>
<feature type="transmembrane region" description="Helical" evidence="1">
    <location>
        <begin position="260"/>
        <end position="280"/>
    </location>
</feature>
<dbReference type="InterPro" id="IPR015449">
    <property type="entry name" value="K_chnl_Ca-activ_SK"/>
</dbReference>
<dbReference type="PANTHER" id="PTHR10153">
    <property type="entry name" value="SMALL CONDUCTANCE CALCIUM-ACTIVATED POTASSIUM CHANNEL"/>
    <property type="match status" value="1"/>
</dbReference>
<keyword evidence="1" id="KW-0812">Transmembrane</keyword>
<protein>
    <recommendedName>
        <fullName evidence="2">Potassium channel domain-containing protein</fullName>
    </recommendedName>
</protein>
<dbReference type="OrthoDB" id="73653at2759"/>
<dbReference type="Proteomes" id="UP000187209">
    <property type="component" value="Unassembled WGS sequence"/>
</dbReference>
<feature type="transmembrane region" description="Helical" evidence="1">
    <location>
        <begin position="322"/>
        <end position="342"/>
    </location>
</feature>
<feature type="transmembrane region" description="Helical" evidence="1">
    <location>
        <begin position="99"/>
        <end position="119"/>
    </location>
</feature>
<proteinExistence type="predicted"/>
<feature type="transmembrane region" description="Helical" evidence="1">
    <location>
        <begin position="165"/>
        <end position="185"/>
    </location>
</feature>
<evidence type="ECO:0000313" key="3">
    <source>
        <dbReference type="EMBL" id="OMJ71666.1"/>
    </source>
</evidence>
<sequence>MTESFVKNNGSIALNNNLGKEKFTDDSESQNLSFVSIEKQQRQLKVKYHLNLLNQWKMLRFLSALFGTLAIIPATISYESSYSADRTYNKCVIVTENQYFWRLITLFFSYIGILLQIPFKASYYKWLAIYPWTFTELTPAFKPTFLDILELMRKRKPLEYIKGQYTYLVIILFLIFPYPGVNVQIHIPQQINFIDYSLCYYLEEILYFIMFLRPIYLIFTLFSYGQFHNALAFRVREKYRVKDTIMFHVKSYTWLHPKKMLFFVFFIQGILFFAVGLRVFERMIKFRNTNFESFETSVWCIYVTIFTIGYGDTVPTSVPSRFVIFLSLIWARVILSMTLVTVRNIMRLSPKEIKAYNAIISARERGCFIADIVSERMIRDSKVRKWDTFSNKIRNFFRRFKKRKLLESVDLHTENLYLENQIEKVGHIADAIQLKLERILKDI</sequence>
<organism evidence="3 4">
    <name type="scientific">Stentor coeruleus</name>
    <dbReference type="NCBI Taxonomy" id="5963"/>
    <lineage>
        <taxon>Eukaryota</taxon>
        <taxon>Sar</taxon>
        <taxon>Alveolata</taxon>
        <taxon>Ciliophora</taxon>
        <taxon>Postciliodesmatophora</taxon>
        <taxon>Heterotrichea</taxon>
        <taxon>Heterotrichida</taxon>
        <taxon>Stentoridae</taxon>
        <taxon>Stentor</taxon>
    </lineage>
</organism>
<feature type="transmembrane region" description="Helical" evidence="1">
    <location>
        <begin position="292"/>
        <end position="310"/>
    </location>
</feature>
<dbReference type="SUPFAM" id="SSF81324">
    <property type="entry name" value="Voltage-gated potassium channels"/>
    <property type="match status" value="1"/>
</dbReference>
<dbReference type="AlphaFoldDB" id="A0A1R2B4J4"/>
<keyword evidence="1" id="KW-1133">Transmembrane helix</keyword>
<feature type="domain" description="Potassium channel" evidence="2">
    <location>
        <begin position="266"/>
        <end position="345"/>
    </location>
</feature>
<name>A0A1R2B4J4_9CILI</name>
<dbReference type="InterPro" id="IPR013099">
    <property type="entry name" value="K_chnl_dom"/>
</dbReference>
<evidence type="ECO:0000259" key="2">
    <source>
        <dbReference type="Pfam" id="PF07885"/>
    </source>
</evidence>
<evidence type="ECO:0000313" key="4">
    <source>
        <dbReference type="Proteomes" id="UP000187209"/>
    </source>
</evidence>
<feature type="transmembrane region" description="Helical" evidence="1">
    <location>
        <begin position="58"/>
        <end position="78"/>
    </location>
</feature>
<keyword evidence="1" id="KW-0472">Membrane</keyword>
<dbReference type="EMBL" id="MPUH01000968">
    <property type="protein sequence ID" value="OMJ71666.1"/>
    <property type="molecule type" value="Genomic_DNA"/>
</dbReference>
<dbReference type="GO" id="GO:0016286">
    <property type="term" value="F:small conductance calcium-activated potassium channel activity"/>
    <property type="evidence" value="ECO:0007669"/>
    <property type="project" value="InterPro"/>
</dbReference>
<evidence type="ECO:0000256" key="1">
    <source>
        <dbReference type="SAM" id="Phobius"/>
    </source>
</evidence>
<reference evidence="3 4" key="1">
    <citation type="submission" date="2016-11" db="EMBL/GenBank/DDBJ databases">
        <title>The macronuclear genome of Stentor coeruleus: a giant cell with tiny introns.</title>
        <authorList>
            <person name="Slabodnick M."/>
            <person name="Ruby J.G."/>
            <person name="Reiff S.B."/>
            <person name="Swart E.C."/>
            <person name="Gosai S."/>
            <person name="Prabakaran S."/>
            <person name="Witkowska E."/>
            <person name="Larue G.E."/>
            <person name="Fisher S."/>
            <person name="Freeman R.M."/>
            <person name="Gunawardena J."/>
            <person name="Chu W."/>
            <person name="Stover N.A."/>
            <person name="Gregory B.D."/>
            <person name="Nowacki M."/>
            <person name="Derisi J."/>
            <person name="Roy S.W."/>
            <person name="Marshall W.F."/>
            <person name="Sood P."/>
        </authorList>
    </citation>
    <scope>NUCLEOTIDE SEQUENCE [LARGE SCALE GENOMIC DNA]</scope>
    <source>
        <strain evidence="3">WM001</strain>
    </source>
</reference>